<feature type="compositionally biased region" description="Polar residues" evidence="2">
    <location>
        <begin position="450"/>
        <end position="462"/>
    </location>
</feature>
<evidence type="ECO:0000313" key="4">
    <source>
        <dbReference type="EMBL" id="KAJ0188840.1"/>
    </source>
</evidence>
<comment type="caution">
    <text evidence="4">The sequence shown here is derived from an EMBL/GenBank/DDBJ whole genome shotgun (WGS) entry which is preliminary data.</text>
</comment>
<feature type="region of interest" description="Disordered" evidence="2">
    <location>
        <begin position="432"/>
        <end position="512"/>
    </location>
</feature>
<dbReference type="InterPro" id="IPR000504">
    <property type="entry name" value="RRM_dom"/>
</dbReference>
<evidence type="ECO:0000256" key="1">
    <source>
        <dbReference type="PROSITE-ProRule" id="PRU00176"/>
    </source>
</evidence>
<dbReference type="AlphaFoldDB" id="A0A9R1UJY2"/>
<dbReference type="InterPro" id="IPR012677">
    <property type="entry name" value="Nucleotide-bd_a/b_plait_sf"/>
</dbReference>
<keyword evidence="5" id="KW-1185">Reference proteome</keyword>
<protein>
    <recommendedName>
        <fullName evidence="3">RRM domain-containing protein</fullName>
    </recommendedName>
</protein>
<keyword evidence="1" id="KW-0694">RNA-binding</keyword>
<proteinExistence type="predicted"/>
<dbReference type="PANTHER" id="PTHR34427:SF5">
    <property type="entry name" value="DUF4283 DOMAIN-CONTAINING PROTEIN"/>
    <property type="match status" value="1"/>
</dbReference>
<sequence length="551" mass="61896">MDWDEAALWRTFSRYGAVVDVYIAKKLNRLKKRFGFARFLRVQDVAAFEKHLNGICIGAQKISVNIARFDRQEARNKPLTPPPPPPTRLVNSHVAAQKRYKSFADAVRGAEPGHTEVVEGKEINERAEEGKKSKERVIKLLSTTESRDYMQNTLVGEVESFQALMNVKAFQEVEGCPKIFMRYLGGLKMLLEFTNVKEKEDFLINGEEIWKPWFKKLDPWSIGCNFNDRIASLIIHRVPQHAWCEEAFSIIASTWGKVVIPEECITDSPNLAFGRVGIITSHPGLIDTAITIMVDGRPFVINIMEDLFESLKLSPVLATNDYYPNTTWWNEADSCDNISSNGESAMQSDDDEATPVTSPVSTDRRHDLKNCREDEETHVSNSFTVPEKVARILNADDRSREHEATKSLFLWSTYPGTSSPLGQNSCWARNSSIKQISRSRPTKSLDLNHVPSQSTSPLQSKISGDDSRSLSAAQRKNPLLSPSSRNSFSNPCEDGPNEVRQAQTQSGDSNSTTLEIVKTIEVGEKLGFQVRNSAEQLRKMIKARGVTIVDQ</sequence>
<feature type="compositionally biased region" description="Basic and acidic residues" evidence="2">
    <location>
        <begin position="362"/>
        <end position="378"/>
    </location>
</feature>
<dbReference type="EMBL" id="NBSK02000009">
    <property type="protein sequence ID" value="KAJ0188840.1"/>
    <property type="molecule type" value="Genomic_DNA"/>
</dbReference>
<evidence type="ECO:0000259" key="3">
    <source>
        <dbReference type="PROSITE" id="PS50102"/>
    </source>
</evidence>
<dbReference type="Pfam" id="PF00076">
    <property type="entry name" value="RRM_1"/>
    <property type="match status" value="1"/>
</dbReference>
<organism evidence="4 5">
    <name type="scientific">Lactuca sativa</name>
    <name type="common">Garden lettuce</name>
    <dbReference type="NCBI Taxonomy" id="4236"/>
    <lineage>
        <taxon>Eukaryota</taxon>
        <taxon>Viridiplantae</taxon>
        <taxon>Streptophyta</taxon>
        <taxon>Embryophyta</taxon>
        <taxon>Tracheophyta</taxon>
        <taxon>Spermatophyta</taxon>
        <taxon>Magnoliopsida</taxon>
        <taxon>eudicotyledons</taxon>
        <taxon>Gunneridae</taxon>
        <taxon>Pentapetalae</taxon>
        <taxon>asterids</taxon>
        <taxon>campanulids</taxon>
        <taxon>Asterales</taxon>
        <taxon>Asteraceae</taxon>
        <taxon>Cichorioideae</taxon>
        <taxon>Cichorieae</taxon>
        <taxon>Lactucinae</taxon>
        <taxon>Lactuca</taxon>
    </lineage>
</organism>
<accession>A0A9R1UJY2</accession>
<dbReference type="InterPro" id="IPR035979">
    <property type="entry name" value="RBD_domain_sf"/>
</dbReference>
<feature type="domain" description="RRM" evidence="3">
    <location>
        <begin position="1"/>
        <end position="69"/>
    </location>
</feature>
<dbReference type="Gene3D" id="3.30.70.330">
    <property type="match status" value="1"/>
</dbReference>
<evidence type="ECO:0000313" key="5">
    <source>
        <dbReference type="Proteomes" id="UP000235145"/>
    </source>
</evidence>
<name>A0A9R1UJY2_LACSA</name>
<dbReference type="Proteomes" id="UP000235145">
    <property type="component" value="Unassembled WGS sequence"/>
</dbReference>
<evidence type="ECO:0000256" key="2">
    <source>
        <dbReference type="SAM" id="MobiDB-lite"/>
    </source>
</evidence>
<reference evidence="4 5" key="1">
    <citation type="journal article" date="2017" name="Nat. Commun.">
        <title>Genome assembly with in vitro proximity ligation data and whole-genome triplication in lettuce.</title>
        <authorList>
            <person name="Reyes-Chin-Wo S."/>
            <person name="Wang Z."/>
            <person name="Yang X."/>
            <person name="Kozik A."/>
            <person name="Arikit S."/>
            <person name="Song C."/>
            <person name="Xia L."/>
            <person name="Froenicke L."/>
            <person name="Lavelle D.O."/>
            <person name="Truco M.J."/>
            <person name="Xia R."/>
            <person name="Zhu S."/>
            <person name="Xu C."/>
            <person name="Xu H."/>
            <person name="Xu X."/>
            <person name="Cox K."/>
            <person name="Korf I."/>
            <person name="Meyers B.C."/>
            <person name="Michelmore R.W."/>
        </authorList>
    </citation>
    <scope>NUCLEOTIDE SEQUENCE [LARGE SCALE GENOMIC DNA]</scope>
    <source>
        <strain evidence="5">cv. Salinas</strain>
        <tissue evidence="4">Seedlings</tissue>
    </source>
</reference>
<feature type="compositionally biased region" description="Polar residues" evidence="2">
    <location>
        <begin position="469"/>
        <end position="490"/>
    </location>
</feature>
<gene>
    <name evidence="4" type="ORF">LSAT_V11C900469040</name>
</gene>
<dbReference type="PROSITE" id="PS50102">
    <property type="entry name" value="RRM"/>
    <property type="match status" value="1"/>
</dbReference>
<feature type="compositionally biased region" description="Polar residues" evidence="2">
    <location>
        <begin position="500"/>
        <end position="512"/>
    </location>
</feature>
<dbReference type="PANTHER" id="PTHR34427">
    <property type="entry name" value="DUF4283 DOMAIN PROTEIN"/>
    <property type="match status" value="1"/>
</dbReference>
<dbReference type="SUPFAM" id="SSF54928">
    <property type="entry name" value="RNA-binding domain, RBD"/>
    <property type="match status" value="1"/>
</dbReference>
<dbReference type="CDD" id="cd00590">
    <property type="entry name" value="RRM_SF"/>
    <property type="match status" value="1"/>
</dbReference>
<feature type="region of interest" description="Disordered" evidence="2">
    <location>
        <begin position="339"/>
        <end position="383"/>
    </location>
</feature>
<dbReference type="OrthoDB" id="1749483at2759"/>
<dbReference type="GO" id="GO:0003723">
    <property type="term" value="F:RNA binding"/>
    <property type="evidence" value="ECO:0007669"/>
    <property type="project" value="UniProtKB-UniRule"/>
</dbReference>